<dbReference type="RefSeq" id="WP_182540415.1">
    <property type="nucleotide sequence ID" value="NZ_JACJIP010000062.1"/>
</dbReference>
<evidence type="ECO:0000313" key="2">
    <source>
        <dbReference type="Proteomes" id="UP000567067"/>
    </source>
</evidence>
<organism evidence="1 2">
    <name type="scientific">Fontibacillus solani</name>
    <dbReference type="NCBI Taxonomy" id="1572857"/>
    <lineage>
        <taxon>Bacteria</taxon>
        <taxon>Bacillati</taxon>
        <taxon>Bacillota</taxon>
        <taxon>Bacilli</taxon>
        <taxon>Bacillales</taxon>
        <taxon>Paenibacillaceae</taxon>
        <taxon>Fontibacillus</taxon>
    </lineage>
</organism>
<name>A0A7W3XUI7_9BACL</name>
<reference evidence="1 2" key="1">
    <citation type="submission" date="2020-08" db="EMBL/GenBank/DDBJ databases">
        <title>Genomic Encyclopedia of Type Strains, Phase III (KMG-III): the genomes of soil and plant-associated and newly described type strains.</title>
        <authorList>
            <person name="Whitman W."/>
        </authorList>
    </citation>
    <scope>NUCLEOTIDE SEQUENCE [LARGE SCALE GENOMIC DNA]</scope>
    <source>
        <strain evidence="1 2">CECT 8693</strain>
    </source>
</reference>
<proteinExistence type="predicted"/>
<dbReference type="SUPFAM" id="SSF50969">
    <property type="entry name" value="YVTN repeat-like/Quinoprotein amine dehydrogenase"/>
    <property type="match status" value="1"/>
</dbReference>
<evidence type="ECO:0000313" key="1">
    <source>
        <dbReference type="EMBL" id="MBA9088671.1"/>
    </source>
</evidence>
<dbReference type="Proteomes" id="UP000567067">
    <property type="component" value="Unassembled WGS sequence"/>
</dbReference>
<accession>A0A7W3XUI7</accession>
<gene>
    <name evidence="1" type="ORF">FHR92_005189</name>
</gene>
<keyword evidence="2" id="KW-1185">Reference proteome</keyword>
<protein>
    <submittedName>
        <fullName evidence="1">Uncharacterized protein</fullName>
    </submittedName>
</protein>
<dbReference type="AlphaFoldDB" id="A0A7W3XUI7"/>
<sequence length="386" mass="45918">MTINKGEDFFTFIQEEQYFYYINYKKQFAVIYTFDDFIKHKDYKLLKISSTNYIDTKNPDYMYLSAIDEQYNLHIYRVSLTLQEIEEIHIVPNQIVPPHTLRKYKDLLFLSHDFGNAQFYKQNSKTIISSTKFAMMLQKKKAFAERKRRDQGHQNISVSPRISELFNEINSEDPIVCSNGEVLIVNLENMEETFYKTTGTSPAHFEIDEEKDIVYVSSHNFFVWNGKNIYVDPAVLDKYKLENGGLQLEKSFSHRTGFRYTSHKLFYHQGKPYMCTFGQPNRLFIIDAEEMELLYYQDIGKDELTDQSCIRDYLNDRRDEFKIVGIEVSQSGDYLLFICNQYIYIYEFAKREIILNIPYLSNTCDDERLYAGLDQYKIRTNHIDYL</sequence>
<dbReference type="InterPro" id="IPR011044">
    <property type="entry name" value="Quino_amine_DH_bsu"/>
</dbReference>
<comment type="caution">
    <text evidence="1">The sequence shown here is derived from an EMBL/GenBank/DDBJ whole genome shotgun (WGS) entry which is preliminary data.</text>
</comment>
<dbReference type="EMBL" id="JACJIP010000062">
    <property type="protein sequence ID" value="MBA9088671.1"/>
    <property type="molecule type" value="Genomic_DNA"/>
</dbReference>